<evidence type="ECO:0000256" key="5">
    <source>
        <dbReference type="ARBA" id="ARBA00022781"/>
    </source>
</evidence>
<evidence type="ECO:0000256" key="4">
    <source>
        <dbReference type="ARBA" id="ARBA00022448"/>
    </source>
</evidence>
<keyword evidence="9 10" id="KW-0066">ATP synthesis</keyword>
<dbReference type="Gene3D" id="1.10.287.80">
    <property type="entry name" value="ATP synthase, gamma subunit, helix hairpin domain"/>
    <property type="match status" value="2"/>
</dbReference>
<evidence type="ECO:0000256" key="1">
    <source>
        <dbReference type="ARBA" id="ARBA00003456"/>
    </source>
</evidence>
<keyword evidence="8 10" id="KW-0139">CF(1)</keyword>
<dbReference type="GO" id="GO:0046933">
    <property type="term" value="F:proton-transporting ATP synthase activity, rotational mechanism"/>
    <property type="evidence" value="ECO:0007669"/>
    <property type="project" value="UniProtKB-UniRule"/>
</dbReference>
<keyword evidence="4 10" id="KW-0813">Transport</keyword>
<dbReference type="Proteomes" id="UP000471120">
    <property type="component" value="Unassembled WGS sequence"/>
</dbReference>
<evidence type="ECO:0000256" key="10">
    <source>
        <dbReference type="HAMAP-Rule" id="MF_00815"/>
    </source>
</evidence>
<sequence length="299" mass="32097">MSGGGEVRARIKSVSSTKKITRAQELIASARVVRARTTLERTAPYDDEFVRLLGLLDRASIPFDHPLLAPRETIRRAAVLVVASDRGFNGGYTGNVVRCADRLDDELGRAGTETVYYVIGGKAVEYFRFHERDVAHTWTGETQNPSPETAASIGSFLAESVVAGSDGTLTGFGGDVVPGLDAAYVVHSKFVSMIDQRPVSLRLAPVELPPEIVTTAADRALEPEIDDVAPALLARAVTSHVFAAMLDASVSDSAARRAAMNLATNNASELLDDLHLRANKERQAQVTQELSEIVGDILS</sequence>
<proteinExistence type="inferred from homology"/>
<keyword evidence="7 10" id="KW-0472">Membrane</keyword>
<evidence type="ECO:0000256" key="9">
    <source>
        <dbReference type="ARBA" id="ARBA00023310"/>
    </source>
</evidence>
<dbReference type="HAMAP" id="MF_00815">
    <property type="entry name" value="ATP_synth_gamma_bact"/>
    <property type="match status" value="1"/>
</dbReference>
<evidence type="ECO:0000256" key="7">
    <source>
        <dbReference type="ARBA" id="ARBA00023136"/>
    </source>
</evidence>
<dbReference type="RefSeq" id="WP_010839705.1">
    <property type="nucleotide sequence ID" value="NZ_QRCM01000001.1"/>
</dbReference>
<accession>A0A6P2CGV3</accession>
<dbReference type="GO" id="GO:0042777">
    <property type="term" value="P:proton motive force-driven plasma membrane ATP synthesis"/>
    <property type="evidence" value="ECO:0007669"/>
    <property type="project" value="UniProtKB-UniRule"/>
</dbReference>
<dbReference type="GO" id="GO:0005524">
    <property type="term" value="F:ATP binding"/>
    <property type="evidence" value="ECO:0007669"/>
    <property type="project" value="UniProtKB-UniRule"/>
</dbReference>
<evidence type="ECO:0000256" key="6">
    <source>
        <dbReference type="ARBA" id="ARBA00023065"/>
    </source>
</evidence>
<dbReference type="PANTHER" id="PTHR11693:SF22">
    <property type="entry name" value="ATP SYNTHASE SUBUNIT GAMMA, MITOCHONDRIAL"/>
    <property type="match status" value="1"/>
</dbReference>
<gene>
    <name evidence="10 11" type="primary">atpG</name>
    <name evidence="11" type="ORF">DW322_14210</name>
</gene>
<evidence type="ECO:0000256" key="8">
    <source>
        <dbReference type="ARBA" id="ARBA00023196"/>
    </source>
</evidence>
<keyword evidence="10" id="KW-1003">Cell membrane</keyword>
<dbReference type="SUPFAM" id="SSF52943">
    <property type="entry name" value="ATP synthase (F1-ATPase), gamma subunit"/>
    <property type="match status" value="1"/>
</dbReference>
<comment type="function">
    <text evidence="1 10">Produces ATP from ADP in the presence of a proton gradient across the membrane. The gamma chain is believed to be important in regulating ATPase activity and the flow of protons through the CF(0) complex.</text>
</comment>
<dbReference type="CDD" id="cd12151">
    <property type="entry name" value="F1-ATPase_gamma"/>
    <property type="match status" value="1"/>
</dbReference>
<evidence type="ECO:0000313" key="11">
    <source>
        <dbReference type="EMBL" id="TXG91160.1"/>
    </source>
</evidence>
<keyword evidence="5 10" id="KW-0375">Hydrogen ion transport</keyword>
<evidence type="ECO:0000256" key="3">
    <source>
        <dbReference type="ARBA" id="ARBA00007681"/>
    </source>
</evidence>
<dbReference type="PRINTS" id="PR00126">
    <property type="entry name" value="ATPASEGAMMA"/>
</dbReference>
<evidence type="ECO:0000256" key="2">
    <source>
        <dbReference type="ARBA" id="ARBA00004170"/>
    </source>
</evidence>
<comment type="subcellular location">
    <subcellularLocation>
        <location evidence="10">Cell membrane</location>
        <topology evidence="10">Peripheral membrane protein</topology>
    </subcellularLocation>
    <subcellularLocation>
        <location evidence="2">Membrane</location>
        <topology evidence="2">Peripheral membrane protein</topology>
    </subcellularLocation>
</comment>
<comment type="similarity">
    <text evidence="3 10">Belongs to the ATPase gamma chain family.</text>
</comment>
<dbReference type="Gene3D" id="3.40.1380.10">
    <property type="match status" value="1"/>
</dbReference>
<dbReference type="PANTHER" id="PTHR11693">
    <property type="entry name" value="ATP SYNTHASE GAMMA CHAIN"/>
    <property type="match status" value="1"/>
</dbReference>
<dbReference type="AlphaFoldDB" id="A0A6P2CGV3"/>
<keyword evidence="6 10" id="KW-0406">Ion transport</keyword>
<dbReference type="Pfam" id="PF00231">
    <property type="entry name" value="ATP-synt"/>
    <property type="match status" value="1"/>
</dbReference>
<reference evidence="11 12" key="1">
    <citation type="submission" date="2018-07" db="EMBL/GenBank/DDBJ databases">
        <title>Genome sequence of Rhodococcus rhodnii ATCC 35071 from Rhodnius prolixus.</title>
        <authorList>
            <person name="Patel V."/>
            <person name="Vogel K.J."/>
        </authorList>
    </citation>
    <scope>NUCLEOTIDE SEQUENCE [LARGE SCALE GENOMIC DNA]</scope>
    <source>
        <strain evidence="11 12">ATCC 35071</strain>
    </source>
</reference>
<dbReference type="InterPro" id="IPR035968">
    <property type="entry name" value="ATP_synth_F1_ATPase_gsu"/>
</dbReference>
<evidence type="ECO:0000313" key="12">
    <source>
        <dbReference type="Proteomes" id="UP000471120"/>
    </source>
</evidence>
<dbReference type="EMBL" id="QRCM01000001">
    <property type="protein sequence ID" value="TXG91160.1"/>
    <property type="molecule type" value="Genomic_DNA"/>
</dbReference>
<dbReference type="GO" id="GO:0005886">
    <property type="term" value="C:plasma membrane"/>
    <property type="evidence" value="ECO:0007669"/>
    <property type="project" value="UniProtKB-SubCell"/>
</dbReference>
<dbReference type="GO" id="GO:0045259">
    <property type="term" value="C:proton-transporting ATP synthase complex"/>
    <property type="evidence" value="ECO:0007669"/>
    <property type="project" value="UniProtKB-KW"/>
</dbReference>
<dbReference type="NCBIfam" id="TIGR01146">
    <property type="entry name" value="ATPsyn_F1gamma"/>
    <property type="match status" value="1"/>
</dbReference>
<organism evidence="11 12">
    <name type="scientific">Rhodococcus rhodnii</name>
    <dbReference type="NCBI Taxonomy" id="38312"/>
    <lineage>
        <taxon>Bacteria</taxon>
        <taxon>Bacillati</taxon>
        <taxon>Actinomycetota</taxon>
        <taxon>Actinomycetes</taxon>
        <taxon>Mycobacteriales</taxon>
        <taxon>Nocardiaceae</taxon>
        <taxon>Rhodococcus</taxon>
    </lineage>
</organism>
<comment type="caution">
    <text evidence="11">The sequence shown here is derived from an EMBL/GenBank/DDBJ whole genome shotgun (WGS) entry which is preliminary data.</text>
</comment>
<comment type="subunit">
    <text evidence="10">F-type ATPases have 2 components, CF(1) - the catalytic core - and CF(0) - the membrane proton channel. CF(1) has five subunits: alpha(3), beta(3), gamma(1), delta(1), epsilon(1). CF(0) has three main subunits: a, b and c.</text>
</comment>
<dbReference type="InterPro" id="IPR000131">
    <property type="entry name" value="ATP_synth_F1_gsu"/>
</dbReference>
<name>A0A6P2CGV3_9NOCA</name>
<protein>
    <recommendedName>
        <fullName evidence="10">ATP synthase gamma chain</fullName>
    </recommendedName>
    <alternativeName>
        <fullName evidence="10">ATP synthase F1 sector gamma subunit</fullName>
    </alternativeName>
    <alternativeName>
        <fullName evidence="10">F-ATPase gamma subunit</fullName>
    </alternativeName>
</protein>